<keyword evidence="13" id="KW-1185">Reference proteome</keyword>
<evidence type="ECO:0000256" key="4">
    <source>
        <dbReference type="ARBA" id="ARBA00022475"/>
    </source>
</evidence>
<dbReference type="OrthoDB" id="192433at2"/>
<comment type="subunit">
    <text evidence="2">The complex is composed of two ATP-binding proteins (LsrA), two transmembrane proteins (LsrC and LsrD) and a solute-binding protein (LsrB).</text>
</comment>
<feature type="transmembrane region" description="Helical" evidence="11">
    <location>
        <begin position="105"/>
        <end position="125"/>
    </location>
</feature>
<evidence type="ECO:0000256" key="11">
    <source>
        <dbReference type="SAM" id="Phobius"/>
    </source>
</evidence>
<dbReference type="PANTHER" id="PTHR32196">
    <property type="entry name" value="ABC TRANSPORTER PERMEASE PROTEIN YPHD-RELATED-RELATED"/>
    <property type="match status" value="1"/>
</dbReference>
<dbReference type="CDD" id="cd06579">
    <property type="entry name" value="TM_PBP1_transp_AraH_like"/>
    <property type="match status" value="1"/>
</dbReference>
<comment type="caution">
    <text evidence="12">The sequence shown here is derived from an EMBL/GenBank/DDBJ whole genome shotgun (WGS) entry which is preliminary data.</text>
</comment>
<feature type="transmembrane region" description="Helical" evidence="11">
    <location>
        <begin position="230"/>
        <end position="251"/>
    </location>
</feature>
<evidence type="ECO:0000256" key="3">
    <source>
        <dbReference type="ARBA" id="ARBA00022448"/>
    </source>
</evidence>
<feature type="transmembrane region" description="Helical" evidence="11">
    <location>
        <begin position="257"/>
        <end position="276"/>
    </location>
</feature>
<feature type="transmembrane region" description="Helical" evidence="11">
    <location>
        <begin position="156"/>
        <end position="173"/>
    </location>
</feature>
<accession>A0A4Q1C6P4</accession>
<dbReference type="InterPro" id="IPR001851">
    <property type="entry name" value="ABC_transp_permease"/>
</dbReference>
<dbReference type="GO" id="GO:0005886">
    <property type="term" value="C:plasma membrane"/>
    <property type="evidence" value="ECO:0007669"/>
    <property type="project" value="UniProtKB-SubCell"/>
</dbReference>
<dbReference type="GO" id="GO:0022857">
    <property type="term" value="F:transmembrane transporter activity"/>
    <property type="evidence" value="ECO:0007669"/>
    <property type="project" value="InterPro"/>
</dbReference>
<dbReference type="AlphaFoldDB" id="A0A4Q1C6P4"/>
<evidence type="ECO:0000256" key="9">
    <source>
        <dbReference type="ARBA" id="ARBA00025439"/>
    </source>
</evidence>
<evidence type="ECO:0000256" key="5">
    <source>
        <dbReference type="ARBA" id="ARBA00022519"/>
    </source>
</evidence>
<sequence length="310" mass="31589">MRRHPRELSVAGVLALLLVALAIVAPAFFSPQPLRSLLVREMPALIVACGMAFVIVAREIDISVGSQFSLCSVLAGLLAAAGWPLPLVLLAALGAGALMGLANGALVALAGLPSIVVTLATMVTLRQGLNLARQGEFVNLPDGVQWFGLSQTAGQWLVLAVAAGVLAALAWASRHLAAGRFVYAVGSDAAAARLAGVNPVRVTLGVFVFMGALTGFAAVLNLIQSPQVQPLVGSGLELKVIAAAVVGGVAISGGRGSLWGVLAGLLLLATIPPALTHLHIEAYWEKAIQGAIILLAAASDGLGRKRSNHG</sequence>
<evidence type="ECO:0000313" key="12">
    <source>
        <dbReference type="EMBL" id="RXK54543.1"/>
    </source>
</evidence>
<name>A0A4Q1C6P4_9BACT</name>
<evidence type="ECO:0000313" key="13">
    <source>
        <dbReference type="Proteomes" id="UP000290218"/>
    </source>
</evidence>
<evidence type="ECO:0000256" key="1">
    <source>
        <dbReference type="ARBA" id="ARBA00004651"/>
    </source>
</evidence>
<evidence type="ECO:0000256" key="8">
    <source>
        <dbReference type="ARBA" id="ARBA00023136"/>
    </source>
</evidence>
<keyword evidence="8 11" id="KW-0472">Membrane</keyword>
<gene>
    <name evidence="12" type="ORF">ESB00_01180</name>
</gene>
<keyword evidence="3" id="KW-0813">Transport</keyword>
<evidence type="ECO:0000256" key="6">
    <source>
        <dbReference type="ARBA" id="ARBA00022692"/>
    </source>
</evidence>
<reference evidence="12 13" key="1">
    <citation type="submission" date="2019-01" db="EMBL/GenBank/DDBJ databases">
        <title>Lacunisphaera sp. strain TWA-58.</title>
        <authorList>
            <person name="Chen W.-M."/>
        </authorList>
    </citation>
    <scope>NUCLEOTIDE SEQUENCE [LARGE SCALE GENOMIC DNA]</scope>
    <source>
        <strain evidence="12 13">TWA-58</strain>
    </source>
</reference>
<dbReference type="EMBL" id="SDHX01000001">
    <property type="protein sequence ID" value="RXK54543.1"/>
    <property type="molecule type" value="Genomic_DNA"/>
</dbReference>
<protein>
    <recommendedName>
        <fullName evidence="10">Autoinducer 2 import system permease protein LsrC</fullName>
    </recommendedName>
</protein>
<evidence type="ECO:0000256" key="7">
    <source>
        <dbReference type="ARBA" id="ARBA00022989"/>
    </source>
</evidence>
<organism evidence="12 13">
    <name type="scientific">Oleiharenicola lentus</name>
    <dbReference type="NCBI Taxonomy" id="2508720"/>
    <lineage>
        <taxon>Bacteria</taxon>
        <taxon>Pseudomonadati</taxon>
        <taxon>Verrucomicrobiota</taxon>
        <taxon>Opitutia</taxon>
        <taxon>Opitutales</taxon>
        <taxon>Opitutaceae</taxon>
        <taxon>Oleiharenicola</taxon>
    </lineage>
</organism>
<keyword evidence="4" id="KW-1003">Cell membrane</keyword>
<dbReference type="RefSeq" id="WP_129045907.1">
    <property type="nucleotide sequence ID" value="NZ_SDHX01000001.1"/>
</dbReference>
<keyword evidence="6 11" id="KW-0812">Transmembrane</keyword>
<evidence type="ECO:0000256" key="2">
    <source>
        <dbReference type="ARBA" id="ARBA00011262"/>
    </source>
</evidence>
<proteinExistence type="predicted"/>
<comment type="function">
    <text evidence="9">Part of the ABC transporter complex LsrABCD involved in autoinducer 2 (AI-2) import. Probably responsible for the translocation of the substrate across the membrane.</text>
</comment>
<dbReference type="Pfam" id="PF02653">
    <property type="entry name" value="BPD_transp_2"/>
    <property type="match status" value="1"/>
</dbReference>
<feature type="transmembrane region" description="Helical" evidence="11">
    <location>
        <begin position="68"/>
        <end position="93"/>
    </location>
</feature>
<dbReference type="PANTHER" id="PTHR32196:SF29">
    <property type="entry name" value="AUTOINDUCER 2 IMPORT SYSTEM PERMEASE PROTEIN LSRC"/>
    <property type="match status" value="1"/>
</dbReference>
<keyword evidence="7 11" id="KW-1133">Transmembrane helix</keyword>
<comment type="subcellular location">
    <subcellularLocation>
        <location evidence="1">Cell membrane</location>
        <topology evidence="1">Multi-pass membrane protein</topology>
    </subcellularLocation>
</comment>
<keyword evidence="5" id="KW-0997">Cell inner membrane</keyword>
<feature type="transmembrane region" description="Helical" evidence="11">
    <location>
        <begin position="38"/>
        <end position="56"/>
    </location>
</feature>
<dbReference type="Proteomes" id="UP000290218">
    <property type="component" value="Unassembled WGS sequence"/>
</dbReference>
<feature type="transmembrane region" description="Helical" evidence="11">
    <location>
        <begin position="202"/>
        <end position="223"/>
    </location>
</feature>
<evidence type="ECO:0000256" key="10">
    <source>
        <dbReference type="ARBA" id="ARBA00039382"/>
    </source>
</evidence>